<keyword evidence="3" id="KW-1185">Reference proteome</keyword>
<proteinExistence type="predicted"/>
<gene>
    <name evidence="2" type="ORF">Tco_0804178</name>
</gene>
<reference evidence="2" key="2">
    <citation type="submission" date="2022-01" db="EMBL/GenBank/DDBJ databases">
        <authorList>
            <person name="Yamashiro T."/>
            <person name="Shiraishi A."/>
            <person name="Satake H."/>
            <person name="Nakayama K."/>
        </authorList>
    </citation>
    <scope>NUCLEOTIDE SEQUENCE</scope>
</reference>
<evidence type="ECO:0000313" key="2">
    <source>
        <dbReference type="EMBL" id="GJS97210.1"/>
    </source>
</evidence>
<dbReference type="EMBL" id="BQNB010011945">
    <property type="protein sequence ID" value="GJS97210.1"/>
    <property type="molecule type" value="Genomic_DNA"/>
</dbReference>
<sequence length="90" mass="10302">MSLFIPLPQTHHDKPHFSQPDKRRLPPWKSHEDPLADGTRTKSMAQIILLGEEEKMDGYDDGFILLTQQAATESLYSAIYMKLISSLKDM</sequence>
<protein>
    <submittedName>
        <fullName evidence="2">Uncharacterized protein</fullName>
    </submittedName>
</protein>
<evidence type="ECO:0000313" key="3">
    <source>
        <dbReference type="Proteomes" id="UP001151760"/>
    </source>
</evidence>
<accession>A0ABQ5A7U8</accession>
<comment type="caution">
    <text evidence="2">The sequence shown here is derived from an EMBL/GenBank/DDBJ whole genome shotgun (WGS) entry which is preliminary data.</text>
</comment>
<reference evidence="2" key="1">
    <citation type="journal article" date="2022" name="Int. J. Mol. Sci.">
        <title>Draft Genome of Tanacetum Coccineum: Genomic Comparison of Closely Related Tanacetum-Family Plants.</title>
        <authorList>
            <person name="Yamashiro T."/>
            <person name="Shiraishi A."/>
            <person name="Nakayama K."/>
            <person name="Satake H."/>
        </authorList>
    </citation>
    <scope>NUCLEOTIDE SEQUENCE</scope>
</reference>
<dbReference type="Proteomes" id="UP001151760">
    <property type="component" value="Unassembled WGS sequence"/>
</dbReference>
<organism evidence="2 3">
    <name type="scientific">Tanacetum coccineum</name>
    <dbReference type="NCBI Taxonomy" id="301880"/>
    <lineage>
        <taxon>Eukaryota</taxon>
        <taxon>Viridiplantae</taxon>
        <taxon>Streptophyta</taxon>
        <taxon>Embryophyta</taxon>
        <taxon>Tracheophyta</taxon>
        <taxon>Spermatophyta</taxon>
        <taxon>Magnoliopsida</taxon>
        <taxon>eudicotyledons</taxon>
        <taxon>Gunneridae</taxon>
        <taxon>Pentapetalae</taxon>
        <taxon>asterids</taxon>
        <taxon>campanulids</taxon>
        <taxon>Asterales</taxon>
        <taxon>Asteraceae</taxon>
        <taxon>Asteroideae</taxon>
        <taxon>Anthemideae</taxon>
        <taxon>Anthemidinae</taxon>
        <taxon>Tanacetum</taxon>
    </lineage>
</organism>
<name>A0ABQ5A7U8_9ASTR</name>
<feature type="compositionally biased region" description="Basic and acidic residues" evidence="1">
    <location>
        <begin position="10"/>
        <end position="34"/>
    </location>
</feature>
<feature type="region of interest" description="Disordered" evidence="1">
    <location>
        <begin position="1"/>
        <end position="37"/>
    </location>
</feature>
<evidence type="ECO:0000256" key="1">
    <source>
        <dbReference type="SAM" id="MobiDB-lite"/>
    </source>
</evidence>